<keyword evidence="3 9" id="KW-1134">Transmembrane beta strand</keyword>
<dbReference type="InterPro" id="IPR037066">
    <property type="entry name" value="Plug_dom_sf"/>
</dbReference>
<keyword evidence="14" id="KW-1185">Reference proteome</keyword>
<evidence type="ECO:0000256" key="6">
    <source>
        <dbReference type="ARBA" id="ARBA00023077"/>
    </source>
</evidence>
<name>A0ABN6H5Y5_9BACT</name>
<dbReference type="InterPro" id="IPR012910">
    <property type="entry name" value="Plug_dom"/>
</dbReference>
<dbReference type="InterPro" id="IPR036942">
    <property type="entry name" value="Beta-barrel_TonB_sf"/>
</dbReference>
<evidence type="ECO:0000259" key="12">
    <source>
        <dbReference type="Pfam" id="PF07715"/>
    </source>
</evidence>
<evidence type="ECO:0000256" key="4">
    <source>
        <dbReference type="ARBA" id="ARBA00022692"/>
    </source>
</evidence>
<feature type="domain" description="TonB-dependent receptor plug" evidence="12">
    <location>
        <begin position="52"/>
        <end position="160"/>
    </location>
</feature>
<organism evidence="13 14">
    <name type="scientific">Haloferula helveola</name>
    <dbReference type="NCBI Taxonomy" id="490095"/>
    <lineage>
        <taxon>Bacteria</taxon>
        <taxon>Pseudomonadati</taxon>
        <taxon>Verrucomicrobiota</taxon>
        <taxon>Verrucomicrobiia</taxon>
        <taxon>Verrucomicrobiales</taxon>
        <taxon>Verrucomicrobiaceae</taxon>
        <taxon>Haloferula</taxon>
    </lineage>
</organism>
<evidence type="ECO:0000256" key="3">
    <source>
        <dbReference type="ARBA" id="ARBA00022452"/>
    </source>
</evidence>
<dbReference type="InterPro" id="IPR000531">
    <property type="entry name" value="Beta-barrel_TonB"/>
</dbReference>
<proteinExistence type="inferred from homology"/>
<sequence length="754" mass="82757">MMKRQDERNRLGRVIGTGLLATAVTAGAQDALDDIGMLEGLTVVGSSEAVWDLAGSAAYIESEQFRDRGYTDITQILSTVPGVYLRQEDGYGNFPNISMRGADGTRTSKVTVMEDGILTAPAPYSAPAAYYFPKSGRMSAIEVLKGSSQVRYGPQTTGGVLNFLSTPVPGEGGPNFYSRTTAGSDSTFFNHTWYGDTFETDWGRWGYVLEFHGQQSDGYRSYLGGISADSGFRFYEPMVKAFWEFEGNVKQRFEVKFGMTDFESDEGYLGLSEFDARANPDTRYAAGVFDNMDSKQYRSYLRYVLEPCDDVSFQSTLYWNNFMRNWYKLDHVSSTLNPAIDGRGRIASGSGRTSLHNALLDPALLAVLQGSATGSIGVKGNARYYDAYGWQNQGTWRFNTGSVSHELTGGFRAHYDRVFREQYVNVFNANGGSNFTPVSTGTPGDESNRLEEATALAFFIEDSIEIGQLTLRPGIRYEHVDYDVTDFNGAGLRTSDSVGVWGGGLGFNYDWNDCHSTYGGIYRGFALPGPNSYVNGGVEEEESLGYELGWRYRNGGLLVDTAAFFTDFDNLIGVDAGLGNGVNQNAGAAEVWGVESMITYDPLFDRGFGFNLPMYVSATWTSAELKERLLTGGEDDIYAGGQRGADIPYVPEWKLAAGIGYIAACWGVNLDANFTSHTYGTALNSPVPVTSARQGKVDALLTVDLSGYYEINDNWKLVGGLHNLFDERAVVTRLPEGPRTNLPRTWFAGVEATF</sequence>
<evidence type="ECO:0000313" key="14">
    <source>
        <dbReference type="Proteomes" id="UP001374893"/>
    </source>
</evidence>
<evidence type="ECO:0000259" key="11">
    <source>
        <dbReference type="Pfam" id="PF00593"/>
    </source>
</evidence>
<gene>
    <name evidence="13" type="ORF">HAHE_24760</name>
</gene>
<comment type="subcellular location">
    <subcellularLocation>
        <location evidence="1 9">Cell outer membrane</location>
        <topology evidence="1 9">Multi-pass membrane protein</topology>
    </subcellularLocation>
</comment>
<keyword evidence="13" id="KW-0675">Receptor</keyword>
<evidence type="ECO:0000256" key="1">
    <source>
        <dbReference type="ARBA" id="ARBA00004571"/>
    </source>
</evidence>
<dbReference type="Proteomes" id="UP001374893">
    <property type="component" value="Chromosome"/>
</dbReference>
<dbReference type="Pfam" id="PF00593">
    <property type="entry name" value="TonB_dep_Rec_b-barrel"/>
    <property type="match status" value="1"/>
</dbReference>
<dbReference type="PROSITE" id="PS01156">
    <property type="entry name" value="TONB_DEPENDENT_REC_2"/>
    <property type="match status" value="1"/>
</dbReference>
<keyword evidence="6 10" id="KW-0798">TonB box</keyword>
<comment type="similarity">
    <text evidence="9 10">Belongs to the TonB-dependent receptor family.</text>
</comment>
<dbReference type="Gene3D" id="2.170.130.10">
    <property type="entry name" value="TonB-dependent receptor, plug domain"/>
    <property type="match status" value="1"/>
</dbReference>
<keyword evidence="2 9" id="KW-0813">Transport</keyword>
<dbReference type="InterPro" id="IPR010917">
    <property type="entry name" value="TonB_rcpt_CS"/>
</dbReference>
<dbReference type="SUPFAM" id="SSF56935">
    <property type="entry name" value="Porins"/>
    <property type="match status" value="1"/>
</dbReference>
<evidence type="ECO:0000256" key="9">
    <source>
        <dbReference type="PROSITE-ProRule" id="PRU01360"/>
    </source>
</evidence>
<keyword evidence="5" id="KW-0732">Signal</keyword>
<evidence type="ECO:0000256" key="7">
    <source>
        <dbReference type="ARBA" id="ARBA00023136"/>
    </source>
</evidence>
<dbReference type="Pfam" id="PF07715">
    <property type="entry name" value="Plug"/>
    <property type="match status" value="1"/>
</dbReference>
<evidence type="ECO:0000256" key="5">
    <source>
        <dbReference type="ARBA" id="ARBA00022729"/>
    </source>
</evidence>
<dbReference type="PROSITE" id="PS52016">
    <property type="entry name" value="TONB_DEPENDENT_REC_3"/>
    <property type="match status" value="1"/>
</dbReference>
<dbReference type="Gene3D" id="2.40.170.20">
    <property type="entry name" value="TonB-dependent receptor, beta-barrel domain"/>
    <property type="match status" value="1"/>
</dbReference>
<keyword evidence="4 9" id="KW-0812">Transmembrane</keyword>
<reference evidence="13 14" key="1">
    <citation type="submission" date="2021-06" db="EMBL/GenBank/DDBJ databases">
        <title>Complete genome of Haloferula helveola possessing various polysaccharide degrading enzymes.</title>
        <authorList>
            <person name="Takami H."/>
            <person name="Huang C."/>
            <person name="Hamasaki K."/>
        </authorList>
    </citation>
    <scope>NUCLEOTIDE SEQUENCE [LARGE SCALE GENOMIC DNA]</scope>
    <source>
        <strain evidence="13 14">CN-1</strain>
    </source>
</reference>
<protein>
    <submittedName>
        <fullName evidence="13">TonB-dependent receptor</fullName>
    </submittedName>
</protein>
<dbReference type="EMBL" id="AP024702">
    <property type="protein sequence ID" value="BCX48568.1"/>
    <property type="molecule type" value="Genomic_DNA"/>
</dbReference>
<accession>A0ABN6H5Y5</accession>
<evidence type="ECO:0000313" key="13">
    <source>
        <dbReference type="EMBL" id="BCX48568.1"/>
    </source>
</evidence>
<keyword evidence="8 9" id="KW-0998">Cell outer membrane</keyword>
<evidence type="ECO:0000256" key="8">
    <source>
        <dbReference type="ARBA" id="ARBA00023237"/>
    </source>
</evidence>
<evidence type="ECO:0000256" key="2">
    <source>
        <dbReference type="ARBA" id="ARBA00022448"/>
    </source>
</evidence>
<feature type="domain" description="TonB-dependent receptor-like beta-barrel" evidence="11">
    <location>
        <begin position="280"/>
        <end position="724"/>
    </location>
</feature>
<evidence type="ECO:0000256" key="10">
    <source>
        <dbReference type="RuleBase" id="RU003357"/>
    </source>
</evidence>
<dbReference type="RefSeq" id="WP_338684858.1">
    <property type="nucleotide sequence ID" value="NZ_AP024702.1"/>
</dbReference>
<dbReference type="InterPro" id="IPR039426">
    <property type="entry name" value="TonB-dep_rcpt-like"/>
</dbReference>
<keyword evidence="7 9" id="KW-0472">Membrane</keyword>
<dbReference type="PANTHER" id="PTHR30442:SF0">
    <property type="entry name" value="FE(3+) DICITRATE TRANSPORT PROTEIN FECA"/>
    <property type="match status" value="1"/>
</dbReference>
<dbReference type="PANTHER" id="PTHR30442">
    <property type="entry name" value="IRON III DICITRATE TRANSPORT PROTEIN FECA"/>
    <property type="match status" value="1"/>
</dbReference>